<evidence type="ECO:0000256" key="2">
    <source>
        <dbReference type="ARBA" id="ARBA00023015"/>
    </source>
</evidence>
<dbReference type="AlphaFoldDB" id="A0A517XVW6"/>
<dbReference type="InterPro" id="IPR036388">
    <property type="entry name" value="WH-like_DNA-bd_sf"/>
</dbReference>
<comment type="similarity">
    <text evidence="1">Belongs to the sigma-70 factor family. ECF subfamily.</text>
</comment>
<dbReference type="Proteomes" id="UP000319576">
    <property type="component" value="Chromosome"/>
</dbReference>
<dbReference type="Gene3D" id="1.10.10.10">
    <property type="entry name" value="Winged helix-like DNA-binding domain superfamily/Winged helix DNA-binding domain"/>
    <property type="match status" value="1"/>
</dbReference>
<dbReference type="CDD" id="cd06171">
    <property type="entry name" value="Sigma70_r4"/>
    <property type="match status" value="1"/>
</dbReference>
<dbReference type="Pfam" id="PF08281">
    <property type="entry name" value="Sigma70_r4_2"/>
    <property type="match status" value="1"/>
</dbReference>
<keyword evidence="8" id="KW-1185">Reference proteome</keyword>
<dbReference type="GO" id="GO:0016987">
    <property type="term" value="F:sigma factor activity"/>
    <property type="evidence" value="ECO:0007669"/>
    <property type="project" value="UniProtKB-KW"/>
</dbReference>
<dbReference type="SUPFAM" id="SSF88659">
    <property type="entry name" value="Sigma3 and sigma4 domains of RNA polymerase sigma factors"/>
    <property type="match status" value="1"/>
</dbReference>
<dbReference type="PANTHER" id="PTHR43133:SF51">
    <property type="entry name" value="RNA POLYMERASE SIGMA FACTOR"/>
    <property type="match status" value="1"/>
</dbReference>
<keyword evidence="3" id="KW-0731">Sigma factor</keyword>
<gene>
    <name evidence="7" type="primary">fecI</name>
    <name evidence="7" type="ORF">ETAA1_36070</name>
</gene>
<dbReference type="EMBL" id="CP036273">
    <property type="protein sequence ID" value="QDU21636.1"/>
    <property type="molecule type" value="Genomic_DNA"/>
</dbReference>
<dbReference type="InterPro" id="IPR013325">
    <property type="entry name" value="RNA_pol_sigma_r2"/>
</dbReference>
<dbReference type="GO" id="GO:0006352">
    <property type="term" value="P:DNA-templated transcription initiation"/>
    <property type="evidence" value="ECO:0007669"/>
    <property type="project" value="InterPro"/>
</dbReference>
<organism evidence="7 8">
    <name type="scientific">Urbifossiella limnaea</name>
    <dbReference type="NCBI Taxonomy" id="2528023"/>
    <lineage>
        <taxon>Bacteria</taxon>
        <taxon>Pseudomonadati</taxon>
        <taxon>Planctomycetota</taxon>
        <taxon>Planctomycetia</taxon>
        <taxon>Gemmatales</taxon>
        <taxon>Gemmataceae</taxon>
        <taxon>Urbifossiella</taxon>
    </lineage>
</organism>
<keyword evidence="4" id="KW-0804">Transcription</keyword>
<accession>A0A517XVW6</accession>
<reference evidence="7 8" key="1">
    <citation type="submission" date="2019-02" db="EMBL/GenBank/DDBJ databases">
        <title>Deep-cultivation of Planctomycetes and their phenomic and genomic characterization uncovers novel biology.</title>
        <authorList>
            <person name="Wiegand S."/>
            <person name="Jogler M."/>
            <person name="Boedeker C."/>
            <person name="Pinto D."/>
            <person name="Vollmers J."/>
            <person name="Rivas-Marin E."/>
            <person name="Kohn T."/>
            <person name="Peeters S.H."/>
            <person name="Heuer A."/>
            <person name="Rast P."/>
            <person name="Oberbeckmann S."/>
            <person name="Bunk B."/>
            <person name="Jeske O."/>
            <person name="Meyerdierks A."/>
            <person name="Storesund J.E."/>
            <person name="Kallscheuer N."/>
            <person name="Luecker S."/>
            <person name="Lage O.M."/>
            <person name="Pohl T."/>
            <person name="Merkel B.J."/>
            <person name="Hornburger P."/>
            <person name="Mueller R.-W."/>
            <person name="Bruemmer F."/>
            <person name="Labrenz M."/>
            <person name="Spormann A.M."/>
            <person name="Op den Camp H."/>
            <person name="Overmann J."/>
            <person name="Amann R."/>
            <person name="Jetten M.S.M."/>
            <person name="Mascher T."/>
            <person name="Medema M.H."/>
            <person name="Devos D.P."/>
            <person name="Kaster A.-K."/>
            <person name="Ovreas L."/>
            <person name="Rohde M."/>
            <person name="Galperin M.Y."/>
            <person name="Jogler C."/>
        </authorList>
    </citation>
    <scope>NUCLEOTIDE SEQUENCE [LARGE SCALE GENOMIC DNA]</scope>
    <source>
        <strain evidence="7 8">ETA_A1</strain>
    </source>
</reference>
<evidence type="ECO:0000259" key="6">
    <source>
        <dbReference type="Pfam" id="PF08281"/>
    </source>
</evidence>
<dbReference type="InterPro" id="IPR014284">
    <property type="entry name" value="RNA_pol_sigma-70_dom"/>
</dbReference>
<dbReference type="KEGG" id="uli:ETAA1_36070"/>
<dbReference type="NCBIfam" id="TIGR02937">
    <property type="entry name" value="sigma70-ECF"/>
    <property type="match status" value="1"/>
</dbReference>
<evidence type="ECO:0000313" key="8">
    <source>
        <dbReference type="Proteomes" id="UP000319576"/>
    </source>
</evidence>
<dbReference type="Gene3D" id="1.10.1740.10">
    <property type="match status" value="1"/>
</dbReference>
<feature type="domain" description="RNA polymerase sigma factor 70 region 4 type 2" evidence="6">
    <location>
        <begin position="148"/>
        <end position="200"/>
    </location>
</feature>
<feature type="region of interest" description="Disordered" evidence="5">
    <location>
        <begin position="203"/>
        <end position="227"/>
    </location>
</feature>
<dbReference type="InterPro" id="IPR039425">
    <property type="entry name" value="RNA_pol_sigma-70-like"/>
</dbReference>
<dbReference type="PANTHER" id="PTHR43133">
    <property type="entry name" value="RNA POLYMERASE ECF-TYPE SIGMA FACTO"/>
    <property type="match status" value="1"/>
</dbReference>
<dbReference type="GO" id="GO:0003677">
    <property type="term" value="F:DNA binding"/>
    <property type="evidence" value="ECO:0007669"/>
    <property type="project" value="InterPro"/>
</dbReference>
<evidence type="ECO:0000256" key="5">
    <source>
        <dbReference type="SAM" id="MobiDB-lite"/>
    </source>
</evidence>
<dbReference type="InterPro" id="IPR013249">
    <property type="entry name" value="RNA_pol_sigma70_r4_t2"/>
</dbReference>
<sequence>MRPFTPGVPAVSSQKNPFTPVDRDLLKRCLANAPGSWNDFVDRFISLVYHAIQYTAHLRSARVGPEDLEDIAAEVMLKLVANDFRVLREFRGESSLATYLTVIARRICVKELARRQQVLSAINRGESRLPEPEADDAPAAAKGVERLEEVDALLRRLKGREREIVRLYYLEGRTYEEISTDTDVPVNTIGAVLSRARKKLREMAKLSTDATPVKPRKSKSKKPDPAG</sequence>
<proteinExistence type="inferred from homology"/>
<dbReference type="InterPro" id="IPR013324">
    <property type="entry name" value="RNA_pol_sigma_r3/r4-like"/>
</dbReference>
<keyword evidence="2" id="KW-0805">Transcription regulation</keyword>
<name>A0A517XVW6_9BACT</name>
<evidence type="ECO:0000256" key="4">
    <source>
        <dbReference type="ARBA" id="ARBA00023163"/>
    </source>
</evidence>
<evidence type="ECO:0000256" key="1">
    <source>
        <dbReference type="ARBA" id="ARBA00010641"/>
    </source>
</evidence>
<evidence type="ECO:0000313" key="7">
    <source>
        <dbReference type="EMBL" id="QDU21636.1"/>
    </source>
</evidence>
<dbReference type="SUPFAM" id="SSF88946">
    <property type="entry name" value="Sigma2 domain of RNA polymerase sigma factors"/>
    <property type="match status" value="1"/>
</dbReference>
<evidence type="ECO:0000256" key="3">
    <source>
        <dbReference type="ARBA" id="ARBA00023082"/>
    </source>
</evidence>
<protein>
    <submittedName>
        <fullName evidence="7">Putative RNA polymerase sigma factor FecI</fullName>
    </submittedName>
</protein>